<protein>
    <submittedName>
        <fullName evidence="8">Clathrin interactor EPSIN 1-like</fullName>
    </submittedName>
</protein>
<dbReference type="STRING" id="4432.A0A1U8PYN9"/>
<dbReference type="SUPFAM" id="SSF48464">
    <property type="entry name" value="ENTH/VHS domain"/>
    <property type="match status" value="1"/>
</dbReference>
<dbReference type="AlphaFoldDB" id="A0A1U8PYN9"/>
<dbReference type="eggNOG" id="KOG2056">
    <property type="taxonomic scope" value="Eukaryota"/>
</dbReference>
<dbReference type="InterPro" id="IPR013809">
    <property type="entry name" value="ENTH"/>
</dbReference>
<feature type="compositionally biased region" description="Basic and acidic residues" evidence="6">
    <location>
        <begin position="195"/>
        <end position="235"/>
    </location>
</feature>
<reference evidence="8" key="1">
    <citation type="submission" date="2025-08" db="UniProtKB">
        <authorList>
            <consortium name="RefSeq"/>
        </authorList>
    </citation>
    <scope>IDENTIFICATION</scope>
</reference>
<dbReference type="InterPro" id="IPR008942">
    <property type="entry name" value="ENTH_VHS"/>
</dbReference>
<feature type="region of interest" description="Disordered" evidence="6">
    <location>
        <begin position="175"/>
        <end position="300"/>
    </location>
</feature>
<organism evidence="7 8">
    <name type="scientific">Nelumbo nucifera</name>
    <name type="common">Sacred lotus</name>
    <dbReference type="NCBI Taxonomy" id="4432"/>
    <lineage>
        <taxon>Eukaryota</taxon>
        <taxon>Viridiplantae</taxon>
        <taxon>Streptophyta</taxon>
        <taxon>Embryophyta</taxon>
        <taxon>Tracheophyta</taxon>
        <taxon>Spermatophyta</taxon>
        <taxon>Magnoliopsida</taxon>
        <taxon>Proteales</taxon>
        <taxon>Nelumbonaceae</taxon>
        <taxon>Nelumbo</taxon>
    </lineage>
</organism>
<evidence type="ECO:0000313" key="7">
    <source>
        <dbReference type="Proteomes" id="UP000189703"/>
    </source>
</evidence>
<dbReference type="KEGG" id="nnu:104588220"/>
<dbReference type="SMART" id="SM00273">
    <property type="entry name" value="ENTH"/>
    <property type="match status" value="1"/>
</dbReference>
<sequence>MDFMKVIDQTIRGIKREVNLKILKVAEIEQKVLDATSDEPWGPHGSVLAEIAQATKKFTECQMIMNVLWTRLSDTGRNWRHVYKALAVIEYLVAHGSERALDDIIEHTFQIASLSGFEYVEPNGKDMGINVRKRSETIVTLLNDKDKIQGVRNKAAANRDKYFGLSSSGITYKSSSTSYDSSSFNHNDRYGGPSNRKEGEMSKDTYRDKERLEKEYGKGSHDKPHSGIANDDKGTNMKKGTSCYGSKGQDAPPPSNSSSDSKLSHSDDNYGPLPSQSSNAPLSYPDDDFDDFDPRGTSTTGLAATSVKQVDLFGENLIDLMDTPTSGPTETGTVNNNATEEVDLFSNATFVSATPHVEAGAVPQFQANFDPFPSQPSFSSAFSSTVDLFSAPGPDSQMESRTLQSEPENSNSIDPFAAMPLNSFDGSNLSGEFTFHSAQLSTESTINSANDGDLNKLNQDQEPPIESKPPPKKDTFQVKSEIWADSLSRGLIDLNISAPKMVSLAEVGIVGDLSDGLDEKEKGSPTSAYMGKAMGVGSGLGISGFTSTGTAGNDIFSSLDQQQFGSFK</sequence>
<proteinExistence type="inferred from homology"/>
<dbReference type="GeneID" id="104588220"/>
<dbReference type="GO" id="GO:0005768">
    <property type="term" value="C:endosome"/>
    <property type="evidence" value="ECO:0000318"/>
    <property type="project" value="GO_Central"/>
</dbReference>
<evidence type="ECO:0000256" key="5">
    <source>
        <dbReference type="ARBA" id="ARBA00023329"/>
    </source>
</evidence>
<dbReference type="Gene3D" id="1.25.40.90">
    <property type="match status" value="1"/>
</dbReference>
<dbReference type="OrthoDB" id="4033880at2759"/>
<dbReference type="GO" id="GO:0030276">
    <property type="term" value="F:clathrin binding"/>
    <property type="evidence" value="ECO:0000318"/>
    <property type="project" value="GO_Central"/>
</dbReference>
<evidence type="ECO:0000256" key="3">
    <source>
        <dbReference type="ARBA" id="ARBA00010130"/>
    </source>
</evidence>
<evidence type="ECO:0000256" key="6">
    <source>
        <dbReference type="SAM" id="MobiDB-lite"/>
    </source>
</evidence>
<name>A0A1U8PYN9_NELNU</name>
<keyword evidence="4" id="KW-0333">Golgi apparatus</keyword>
<dbReference type="Pfam" id="PF01417">
    <property type="entry name" value="ENTH"/>
    <property type="match status" value="1"/>
</dbReference>
<evidence type="ECO:0000256" key="1">
    <source>
        <dbReference type="ARBA" id="ARBA00004132"/>
    </source>
</evidence>
<evidence type="ECO:0000256" key="4">
    <source>
        <dbReference type="ARBA" id="ARBA00023034"/>
    </source>
</evidence>
<dbReference type="CDD" id="cd03571">
    <property type="entry name" value="ENTH"/>
    <property type="match status" value="1"/>
</dbReference>
<evidence type="ECO:0000313" key="8">
    <source>
        <dbReference type="RefSeq" id="XP_019051658.1"/>
    </source>
</evidence>
<comment type="similarity">
    <text evidence="3">Belongs to the epsin family.</text>
</comment>
<dbReference type="FunFam" id="1.25.40.90:FF:000006">
    <property type="entry name" value="Clathrin interactor 1"/>
    <property type="match status" value="1"/>
</dbReference>
<dbReference type="PANTHER" id="PTHR12276:SF45">
    <property type="entry name" value="CLATHRIN INTERACTOR 1"/>
    <property type="match status" value="1"/>
</dbReference>
<keyword evidence="7" id="KW-1185">Reference proteome</keyword>
<comment type="subcellular location">
    <subcellularLocation>
        <location evidence="1">Cytoplasmic vesicle</location>
        <location evidence="1">Clathrin-coated vesicle</location>
    </subcellularLocation>
    <subcellularLocation>
        <location evidence="2">Golgi apparatus</location>
    </subcellularLocation>
</comment>
<dbReference type="Proteomes" id="UP000189703">
    <property type="component" value="Unplaced"/>
</dbReference>
<dbReference type="GO" id="GO:0006897">
    <property type="term" value="P:endocytosis"/>
    <property type="evidence" value="ECO:0000318"/>
    <property type="project" value="GO_Central"/>
</dbReference>
<feature type="compositionally biased region" description="Polar residues" evidence="6">
    <location>
        <begin position="397"/>
        <end position="412"/>
    </location>
</feature>
<keyword evidence="5" id="KW-0968">Cytoplasmic vesicle</keyword>
<dbReference type="GO" id="GO:0005543">
    <property type="term" value="F:phospholipid binding"/>
    <property type="evidence" value="ECO:0000318"/>
    <property type="project" value="GO_Central"/>
</dbReference>
<evidence type="ECO:0000256" key="2">
    <source>
        <dbReference type="ARBA" id="ARBA00004555"/>
    </source>
</evidence>
<dbReference type="GO" id="GO:0005886">
    <property type="term" value="C:plasma membrane"/>
    <property type="evidence" value="ECO:0000318"/>
    <property type="project" value="GO_Central"/>
</dbReference>
<gene>
    <name evidence="8" type="primary">LOC104588220</name>
</gene>
<dbReference type="GO" id="GO:0030125">
    <property type="term" value="C:clathrin vesicle coat"/>
    <property type="evidence" value="ECO:0000318"/>
    <property type="project" value="GO_Central"/>
</dbReference>
<feature type="region of interest" description="Disordered" evidence="6">
    <location>
        <begin position="445"/>
        <end position="474"/>
    </location>
</feature>
<dbReference type="PANTHER" id="PTHR12276">
    <property type="entry name" value="EPSIN/ENT-RELATED"/>
    <property type="match status" value="1"/>
</dbReference>
<dbReference type="GO" id="GO:0005794">
    <property type="term" value="C:Golgi apparatus"/>
    <property type="evidence" value="ECO:0007669"/>
    <property type="project" value="UniProtKB-SubCell"/>
</dbReference>
<dbReference type="RefSeq" id="XP_019051658.1">
    <property type="nucleotide sequence ID" value="XM_019196113.1"/>
</dbReference>
<dbReference type="OMA" id="PTNNYEA"/>
<feature type="compositionally biased region" description="Polar residues" evidence="6">
    <location>
        <begin position="445"/>
        <end position="461"/>
    </location>
</feature>
<dbReference type="FunCoup" id="A0A1U8PYN9">
    <property type="interactions" value="2916"/>
</dbReference>
<feature type="region of interest" description="Disordered" evidence="6">
    <location>
        <begin position="392"/>
        <end position="412"/>
    </location>
</feature>
<accession>A0A1U8PYN9</accession>
<dbReference type="PROSITE" id="PS50942">
    <property type="entry name" value="ENTH"/>
    <property type="match status" value="1"/>
</dbReference>